<organism evidence="1 2">
    <name type="scientific">Protopolystoma xenopodis</name>
    <dbReference type="NCBI Taxonomy" id="117903"/>
    <lineage>
        <taxon>Eukaryota</taxon>
        <taxon>Metazoa</taxon>
        <taxon>Spiralia</taxon>
        <taxon>Lophotrochozoa</taxon>
        <taxon>Platyhelminthes</taxon>
        <taxon>Monogenea</taxon>
        <taxon>Polyopisthocotylea</taxon>
        <taxon>Polystomatidea</taxon>
        <taxon>Polystomatidae</taxon>
        <taxon>Protopolystoma</taxon>
    </lineage>
</organism>
<gene>
    <name evidence="1" type="ORF">PXEA_LOCUS29953</name>
</gene>
<protein>
    <submittedName>
        <fullName evidence="1">Uncharacterized protein</fullName>
    </submittedName>
</protein>
<proteinExistence type="predicted"/>
<dbReference type="AlphaFoldDB" id="A0A3S5C5E0"/>
<reference evidence="1" key="1">
    <citation type="submission" date="2018-11" db="EMBL/GenBank/DDBJ databases">
        <authorList>
            <consortium name="Pathogen Informatics"/>
        </authorList>
    </citation>
    <scope>NUCLEOTIDE SEQUENCE</scope>
</reference>
<accession>A0A3S5C5E0</accession>
<evidence type="ECO:0000313" key="2">
    <source>
        <dbReference type="Proteomes" id="UP000784294"/>
    </source>
</evidence>
<evidence type="ECO:0000313" key="1">
    <source>
        <dbReference type="EMBL" id="VEL36513.1"/>
    </source>
</evidence>
<comment type="caution">
    <text evidence="1">The sequence shown here is derived from an EMBL/GenBank/DDBJ whole genome shotgun (WGS) entry which is preliminary data.</text>
</comment>
<keyword evidence="2" id="KW-1185">Reference proteome</keyword>
<dbReference type="EMBL" id="CAAALY010252426">
    <property type="protein sequence ID" value="VEL36513.1"/>
    <property type="molecule type" value="Genomic_DNA"/>
</dbReference>
<sequence>MKTNFFYGVSDGITGTDNPVGRYHCVCKVEARYALLADLPWRHHSCCLPCSAPFRLFDLALAFCPDLPHGPVDQFPIFMVDRFNSVPIPVYLLLQALVLKPSVACALSPHLESL</sequence>
<dbReference type="Proteomes" id="UP000784294">
    <property type="component" value="Unassembled WGS sequence"/>
</dbReference>
<name>A0A3S5C5E0_9PLAT</name>